<evidence type="ECO:0000256" key="3">
    <source>
        <dbReference type="ARBA" id="ARBA00023139"/>
    </source>
</evidence>
<comment type="caution">
    <text evidence="10">The sequence shown here is derived from an EMBL/GenBank/DDBJ whole genome shotgun (WGS) entry which is preliminary data.</text>
</comment>
<dbReference type="Gene3D" id="1.25.40.10">
    <property type="entry name" value="Tetratricopeptide repeat domain"/>
    <property type="match status" value="1"/>
</dbReference>
<evidence type="ECO:0000256" key="4">
    <source>
        <dbReference type="ARBA" id="ARBA00023237"/>
    </source>
</evidence>
<dbReference type="GO" id="GO:0043165">
    <property type="term" value="P:Gram-negative-bacterium-type cell outer membrane assembly"/>
    <property type="evidence" value="ECO:0007669"/>
    <property type="project" value="UniProtKB-UniRule"/>
</dbReference>
<dbReference type="GO" id="GO:0051205">
    <property type="term" value="P:protein insertion into membrane"/>
    <property type="evidence" value="ECO:0007669"/>
    <property type="project" value="UniProtKB-UniRule"/>
</dbReference>
<evidence type="ECO:0000256" key="8">
    <source>
        <dbReference type="SAM" id="SignalP"/>
    </source>
</evidence>
<comment type="subunit">
    <text evidence="6">Part of the Bam complex.</text>
</comment>
<dbReference type="NCBIfam" id="TIGR03302">
    <property type="entry name" value="OM_YfiO"/>
    <property type="match status" value="1"/>
</dbReference>
<comment type="similarity">
    <text evidence="6">Belongs to the BamD family.</text>
</comment>
<dbReference type="PANTHER" id="PTHR37423">
    <property type="entry name" value="SOLUBLE LYTIC MUREIN TRANSGLYCOSYLASE-RELATED"/>
    <property type="match status" value="1"/>
</dbReference>
<dbReference type="AlphaFoldDB" id="A0A2P2EBX2"/>
<accession>A0A2P2EBX2</accession>
<evidence type="ECO:0000256" key="5">
    <source>
        <dbReference type="ARBA" id="ARBA00023288"/>
    </source>
</evidence>
<dbReference type="HAMAP" id="MF_00922">
    <property type="entry name" value="OM_assembly_BamD"/>
    <property type="match status" value="1"/>
</dbReference>
<evidence type="ECO:0000256" key="7">
    <source>
        <dbReference type="SAM" id="MobiDB-lite"/>
    </source>
</evidence>
<sequence>MKQSRIQLLLTMSSLMVVVAACQSMPGSTAKKTPVYVERPVDLLYNNARDELSKKNYAEAVTGFEEVDRQHPYSEWARRALLMTAYANYQQNKYEDAIAGAQRFASLYPGNESAVYAYYLIAICYFEQIVDVGRDQRMTELALAALNEVVQRYPQTEYARDARLKIDMTQDQLAGKEMEIGRYYLRDGQQLAAMGRFRRVVDLYQTTTHVPEALHRLVETNLSMGLVDEATKVGAVLGYNYPGSEWYEASYKLLTAKGVTPEARPGRRGLFQRIIRPKRGLEKAPAPPQAESQTSSVPVGASQTGK</sequence>
<dbReference type="EMBL" id="BFBR01000006">
    <property type="protein sequence ID" value="GBF58534.1"/>
    <property type="molecule type" value="Genomic_DNA"/>
</dbReference>
<evidence type="ECO:0000256" key="1">
    <source>
        <dbReference type="ARBA" id="ARBA00022729"/>
    </source>
</evidence>
<dbReference type="InterPro" id="IPR011990">
    <property type="entry name" value="TPR-like_helical_dom_sf"/>
</dbReference>
<protein>
    <recommendedName>
        <fullName evidence="6">Outer membrane protein assembly factor BamD</fullName>
    </recommendedName>
</protein>
<dbReference type="InterPro" id="IPR039565">
    <property type="entry name" value="BamD-like"/>
</dbReference>
<name>A0A2P2EBX2_9PROT</name>
<evidence type="ECO:0000313" key="10">
    <source>
        <dbReference type="EMBL" id="GBF58534.1"/>
    </source>
</evidence>
<keyword evidence="2 6" id="KW-0472">Membrane</keyword>
<evidence type="ECO:0000313" key="11">
    <source>
        <dbReference type="Proteomes" id="UP000245086"/>
    </source>
</evidence>
<dbReference type="InterPro" id="IPR017689">
    <property type="entry name" value="BamD"/>
</dbReference>
<feature type="compositionally biased region" description="Polar residues" evidence="7">
    <location>
        <begin position="290"/>
        <end position="306"/>
    </location>
</feature>
<comment type="subcellular location">
    <subcellularLocation>
        <location evidence="6">Cell outer membrane</location>
        <topology evidence="6">Lipid-anchor</topology>
    </subcellularLocation>
</comment>
<keyword evidence="3 6" id="KW-0564">Palmitate</keyword>
<keyword evidence="4 6" id="KW-0998">Cell outer membrane</keyword>
<dbReference type="CDD" id="cd15830">
    <property type="entry name" value="BamD"/>
    <property type="match status" value="1"/>
</dbReference>
<feature type="chain" id="PRO_5015206839" description="Outer membrane protein assembly factor BamD" evidence="8">
    <location>
        <begin position="21"/>
        <end position="306"/>
    </location>
</feature>
<dbReference type="Proteomes" id="UP000245086">
    <property type="component" value="Unassembled WGS sequence"/>
</dbReference>
<organism evidence="10 11">
    <name type="scientific">Candidatus Phycosocius bacilliformis</name>
    <dbReference type="NCBI Taxonomy" id="1445552"/>
    <lineage>
        <taxon>Bacteria</taxon>
        <taxon>Pseudomonadati</taxon>
        <taxon>Pseudomonadota</taxon>
        <taxon>Alphaproteobacteria</taxon>
        <taxon>Caulobacterales</taxon>
        <taxon>Caulobacterales incertae sedis</taxon>
        <taxon>Candidatus Phycosocius</taxon>
    </lineage>
</organism>
<evidence type="ECO:0000259" key="9">
    <source>
        <dbReference type="Pfam" id="PF13525"/>
    </source>
</evidence>
<reference evidence="10 11" key="1">
    <citation type="journal article" date="2018" name="Genome Announc.">
        <title>Draft Genome Sequence of "Candidatus Phycosocius bacilliformis," an Alphaproteobacterial Ectosymbiont of the Hydrocarbon-Producing Green Alga Botryococcus braunii.</title>
        <authorList>
            <person name="Tanabe Y."/>
            <person name="Yamaguchi H."/>
            <person name="Watanabe M.M."/>
        </authorList>
    </citation>
    <scope>NUCLEOTIDE SEQUENCE [LARGE SCALE GENOMIC DNA]</scope>
    <source>
        <strain evidence="10 11">BOTRYCO-2</strain>
    </source>
</reference>
<keyword evidence="11" id="KW-1185">Reference proteome</keyword>
<dbReference type="SUPFAM" id="SSF48452">
    <property type="entry name" value="TPR-like"/>
    <property type="match status" value="1"/>
</dbReference>
<proteinExistence type="inferred from homology"/>
<comment type="function">
    <text evidence="6">Part of the outer membrane protein assembly complex, which is involved in assembly and insertion of beta-barrel proteins into the outer membrane.</text>
</comment>
<dbReference type="PANTHER" id="PTHR37423:SF1">
    <property type="entry name" value="OUTER MEMBRANE PROTEIN ASSEMBLY FACTOR BAMD"/>
    <property type="match status" value="1"/>
</dbReference>
<feature type="signal peptide" evidence="8">
    <location>
        <begin position="1"/>
        <end position="20"/>
    </location>
</feature>
<keyword evidence="5 6" id="KW-0449">Lipoprotein</keyword>
<evidence type="ECO:0000256" key="6">
    <source>
        <dbReference type="HAMAP-Rule" id="MF_00922"/>
    </source>
</evidence>
<keyword evidence="1 6" id="KW-0732">Signal</keyword>
<dbReference type="GO" id="GO:1990063">
    <property type="term" value="C:Bam protein complex"/>
    <property type="evidence" value="ECO:0007669"/>
    <property type="project" value="TreeGrafter"/>
</dbReference>
<feature type="region of interest" description="Disordered" evidence="7">
    <location>
        <begin position="275"/>
        <end position="306"/>
    </location>
</feature>
<evidence type="ECO:0000256" key="2">
    <source>
        <dbReference type="ARBA" id="ARBA00023136"/>
    </source>
</evidence>
<feature type="domain" description="Outer membrane lipoprotein BamD-like" evidence="9">
    <location>
        <begin position="42"/>
        <end position="232"/>
    </location>
</feature>
<dbReference type="PROSITE" id="PS51257">
    <property type="entry name" value="PROKAR_LIPOPROTEIN"/>
    <property type="match status" value="1"/>
</dbReference>
<dbReference type="Pfam" id="PF13525">
    <property type="entry name" value="YfiO"/>
    <property type="match status" value="1"/>
</dbReference>
<gene>
    <name evidence="6 10" type="primary">bamD</name>
    <name evidence="10" type="ORF">PbB2_02220</name>
</gene>